<evidence type="ECO:0000256" key="2">
    <source>
        <dbReference type="ARBA" id="ARBA00022448"/>
    </source>
</evidence>
<keyword evidence="2" id="KW-0813">Transport</keyword>
<dbReference type="Gene3D" id="1.20.1720.10">
    <property type="entry name" value="Multidrug resistance protein D"/>
    <property type="match status" value="1"/>
</dbReference>
<keyword evidence="4 8" id="KW-0812">Transmembrane</keyword>
<dbReference type="EMBL" id="JANRHA010000017">
    <property type="protein sequence ID" value="MDG3016751.1"/>
    <property type="molecule type" value="Genomic_DNA"/>
</dbReference>
<proteinExistence type="predicted"/>
<dbReference type="GO" id="GO:0022857">
    <property type="term" value="F:transmembrane transporter activity"/>
    <property type="evidence" value="ECO:0007669"/>
    <property type="project" value="InterPro"/>
</dbReference>
<feature type="transmembrane region" description="Helical" evidence="8">
    <location>
        <begin position="26"/>
        <end position="45"/>
    </location>
</feature>
<feature type="compositionally biased region" description="Basic residues" evidence="7">
    <location>
        <begin position="104"/>
        <end position="115"/>
    </location>
</feature>
<evidence type="ECO:0000313" key="10">
    <source>
        <dbReference type="EMBL" id="MDG3016751.1"/>
    </source>
</evidence>
<feature type="compositionally biased region" description="Basic residues" evidence="7">
    <location>
        <begin position="122"/>
        <end position="131"/>
    </location>
</feature>
<evidence type="ECO:0000256" key="3">
    <source>
        <dbReference type="ARBA" id="ARBA00022475"/>
    </source>
</evidence>
<accession>A0A9X4M415</accession>
<feature type="region of interest" description="Disordered" evidence="7">
    <location>
        <begin position="100"/>
        <end position="137"/>
    </location>
</feature>
<feature type="domain" description="Major facilitator superfamily (MFS) profile" evidence="9">
    <location>
        <begin position="1"/>
        <end position="149"/>
    </location>
</feature>
<dbReference type="SUPFAM" id="SSF103473">
    <property type="entry name" value="MFS general substrate transporter"/>
    <property type="match status" value="1"/>
</dbReference>
<dbReference type="GO" id="GO:0005886">
    <property type="term" value="C:plasma membrane"/>
    <property type="evidence" value="ECO:0007669"/>
    <property type="project" value="UniProtKB-SubCell"/>
</dbReference>
<dbReference type="AlphaFoldDB" id="A0A9X4M415"/>
<keyword evidence="5 8" id="KW-1133">Transmembrane helix</keyword>
<protein>
    <submittedName>
        <fullName evidence="10">MFS transporter</fullName>
    </submittedName>
</protein>
<dbReference type="Pfam" id="PF07690">
    <property type="entry name" value="MFS_1"/>
    <property type="match status" value="1"/>
</dbReference>
<evidence type="ECO:0000256" key="1">
    <source>
        <dbReference type="ARBA" id="ARBA00004651"/>
    </source>
</evidence>
<evidence type="ECO:0000256" key="7">
    <source>
        <dbReference type="SAM" id="MobiDB-lite"/>
    </source>
</evidence>
<comment type="caution">
    <text evidence="10">The sequence shown here is derived from an EMBL/GenBank/DDBJ whole genome shotgun (WGS) entry which is preliminary data.</text>
</comment>
<name>A0A9X4M415_9ACTN</name>
<organism evidence="10 11">
    <name type="scientific">Speluncibacter jeojiensis</name>
    <dbReference type="NCBI Taxonomy" id="2710754"/>
    <lineage>
        <taxon>Bacteria</taxon>
        <taxon>Bacillati</taxon>
        <taxon>Actinomycetota</taxon>
        <taxon>Actinomycetes</taxon>
        <taxon>Mycobacteriales</taxon>
        <taxon>Speluncibacteraceae</taxon>
        <taxon>Speluncibacter</taxon>
    </lineage>
</organism>
<dbReference type="Proteomes" id="UP001152755">
    <property type="component" value="Unassembled WGS sequence"/>
</dbReference>
<dbReference type="InterPro" id="IPR011701">
    <property type="entry name" value="MFS"/>
</dbReference>
<reference evidence="10" key="1">
    <citation type="submission" date="2022-08" db="EMBL/GenBank/DDBJ databases">
        <title>Genome analysis of Corynebacteriales strain.</title>
        <authorList>
            <person name="Lee S.D."/>
        </authorList>
    </citation>
    <scope>NUCLEOTIDE SEQUENCE</scope>
    <source>
        <strain evidence="10">D3-21</strain>
    </source>
</reference>
<feature type="transmembrane region" description="Helical" evidence="8">
    <location>
        <begin position="57"/>
        <end position="76"/>
    </location>
</feature>
<evidence type="ECO:0000256" key="4">
    <source>
        <dbReference type="ARBA" id="ARBA00022692"/>
    </source>
</evidence>
<sequence>MVLLDGLVVNVALPQMRLDLGMTSSALQWVVNGYPVTFGGLLLLAARTADLVGHRRIFLAGVAVFGLAGLAGGLTHDPTMLIAARLVQGAGAAALAPSLMPHARPGHHRHRRRTCRPGLGTRQHRSRHQWRGRAGSLGDACRGGDLPLG</sequence>
<dbReference type="InterPro" id="IPR020846">
    <property type="entry name" value="MFS_dom"/>
</dbReference>
<dbReference type="RefSeq" id="WP_332520676.1">
    <property type="nucleotide sequence ID" value="NZ_JANRHA010000017.1"/>
</dbReference>
<feature type="transmembrane region" description="Helical" evidence="8">
    <location>
        <begin position="82"/>
        <end position="103"/>
    </location>
</feature>
<evidence type="ECO:0000256" key="6">
    <source>
        <dbReference type="ARBA" id="ARBA00023136"/>
    </source>
</evidence>
<evidence type="ECO:0000313" key="11">
    <source>
        <dbReference type="Proteomes" id="UP001152755"/>
    </source>
</evidence>
<evidence type="ECO:0000256" key="5">
    <source>
        <dbReference type="ARBA" id="ARBA00022989"/>
    </source>
</evidence>
<keyword evidence="3" id="KW-1003">Cell membrane</keyword>
<evidence type="ECO:0000256" key="8">
    <source>
        <dbReference type="SAM" id="Phobius"/>
    </source>
</evidence>
<evidence type="ECO:0000259" key="9">
    <source>
        <dbReference type="PROSITE" id="PS50850"/>
    </source>
</evidence>
<gene>
    <name evidence="10" type="ORF">NVS88_19550</name>
</gene>
<dbReference type="PANTHER" id="PTHR42718:SF46">
    <property type="entry name" value="BLR6921 PROTEIN"/>
    <property type="match status" value="1"/>
</dbReference>
<dbReference type="InterPro" id="IPR036259">
    <property type="entry name" value="MFS_trans_sf"/>
</dbReference>
<dbReference type="PROSITE" id="PS50850">
    <property type="entry name" value="MFS"/>
    <property type="match status" value="1"/>
</dbReference>
<comment type="subcellular location">
    <subcellularLocation>
        <location evidence="1">Cell membrane</location>
        <topology evidence="1">Multi-pass membrane protein</topology>
    </subcellularLocation>
</comment>
<keyword evidence="11" id="KW-1185">Reference proteome</keyword>
<dbReference type="PANTHER" id="PTHR42718">
    <property type="entry name" value="MAJOR FACILITATOR SUPERFAMILY MULTIDRUG TRANSPORTER MFSC"/>
    <property type="match status" value="1"/>
</dbReference>
<keyword evidence="6 8" id="KW-0472">Membrane</keyword>